<proteinExistence type="predicted"/>
<protein>
    <submittedName>
        <fullName evidence="1">Uncharacterized protein</fullName>
    </submittedName>
</protein>
<reference evidence="1" key="1">
    <citation type="submission" date="2018-02" db="EMBL/GenBank/DDBJ databases">
        <title>Rhizophora mucronata_Transcriptome.</title>
        <authorList>
            <person name="Meera S.P."/>
            <person name="Sreeshan A."/>
            <person name="Augustine A."/>
        </authorList>
    </citation>
    <scope>NUCLEOTIDE SEQUENCE</scope>
    <source>
        <tissue evidence="1">Leaf</tissue>
    </source>
</reference>
<organism evidence="1">
    <name type="scientific">Rhizophora mucronata</name>
    <name type="common">Asiatic mangrove</name>
    <dbReference type="NCBI Taxonomy" id="61149"/>
    <lineage>
        <taxon>Eukaryota</taxon>
        <taxon>Viridiplantae</taxon>
        <taxon>Streptophyta</taxon>
        <taxon>Embryophyta</taxon>
        <taxon>Tracheophyta</taxon>
        <taxon>Spermatophyta</taxon>
        <taxon>Magnoliopsida</taxon>
        <taxon>eudicotyledons</taxon>
        <taxon>Gunneridae</taxon>
        <taxon>Pentapetalae</taxon>
        <taxon>rosids</taxon>
        <taxon>fabids</taxon>
        <taxon>Malpighiales</taxon>
        <taxon>Rhizophoraceae</taxon>
        <taxon>Rhizophora</taxon>
    </lineage>
</organism>
<sequence>MKLIKENHKGSTPRTEHYILQARITGEIFEYN</sequence>
<dbReference type="EMBL" id="GGEC01062382">
    <property type="protein sequence ID" value="MBX42866.1"/>
    <property type="molecule type" value="Transcribed_RNA"/>
</dbReference>
<accession>A0A2P2NK58</accession>
<evidence type="ECO:0000313" key="1">
    <source>
        <dbReference type="EMBL" id="MBX42866.1"/>
    </source>
</evidence>
<dbReference type="AlphaFoldDB" id="A0A2P2NK58"/>
<name>A0A2P2NK58_RHIMU</name>